<dbReference type="PANTHER" id="PTHR43537:SF5">
    <property type="entry name" value="UXU OPERON TRANSCRIPTIONAL REGULATOR"/>
    <property type="match status" value="1"/>
</dbReference>
<dbReference type="Proteomes" id="UP000019113">
    <property type="component" value="Unassembled WGS sequence"/>
</dbReference>
<evidence type="ECO:0000313" key="5">
    <source>
        <dbReference type="EMBL" id="ERL51031.1"/>
    </source>
</evidence>
<dbReference type="SUPFAM" id="SSF48008">
    <property type="entry name" value="GntR ligand-binding domain-like"/>
    <property type="match status" value="1"/>
</dbReference>
<evidence type="ECO:0000256" key="2">
    <source>
        <dbReference type="ARBA" id="ARBA00023125"/>
    </source>
</evidence>
<dbReference type="Gene3D" id="1.20.120.530">
    <property type="entry name" value="GntR ligand-binding domain-like"/>
    <property type="match status" value="1"/>
</dbReference>
<proteinExistence type="predicted"/>
<keyword evidence="6" id="KW-1185">Reference proteome</keyword>
<keyword evidence="2" id="KW-0238">DNA-binding</keyword>
<accession>W1N768</accession>
<evidence type="ECO:0000313" key="6">
    <source>
        <dbReference type="Proteomes" id="UP000019113"/>
    </source>
</evidence>
<dbReference type="InterPro" id="IPR008920">
    <property type="entry name" value="TF_FadR/GntR_C"/>
</dbReference>
<dbReference type="SMART" id="SM00895">
    <property type="entry name" value="FCD"/>
    <property type="match status" value="1"/>
</dbReference>
<keyword evidence="3" id="KW-0804">Transcription</keyword>
<dbReference type="SUPFAM" id="SSF46785">
    <property type="entry name" value="Winged helix' DNA-binding domain"/>
    <property type="match status" value="1"/>
</dbReference>
<dbReference type="PATRIC" id="fig|1178482.3.peg.2609"/>
<protein>
    <recommendedName>
        <fullName evidence="4">HTH gntR-type domain-containing protein</fullName>
    </recommendedName>
</protein>
<dbReference type="PANTHER" id="PTHR43537">
    <property type="entry name" value="TRANSCRIPTIONAL REGULATOR, GNTR FAMILY"/>
    <property type="match status" value="1"/>
</dbReference>
<dbReference type="InterPro" id="IPR011711">
    <property type="entry name" value="GntR_C"/>
</dbReference>
<dbReference type="CDD" id="cd07377">
    <property type="entry name" value="WHTH_GntR"/>
    <property type="match status" value="1"/>
</dbReference>
<dbReference type="GO" id="GO:0043565">
    <property type="term" value="F:sequence-specific DNA binding"/>
    <property type="evidence" value="ECO:0007669"/>
    <property type="project" value="InterPro"/>
</dbReference>
<sequence length="231" mass="26759">MNTAANHRKRSIKEERLEFIYLEIRSRICMLDFPPGSRINEAELAQEFGVSRTPVRRALTRLETEGLIETQHGNGTFVTTLPSDFLAEVYELRIELSPLIGRLQPRQPTAENTQRLRETLASIDALMDKPDLRRLAQLNIDYYLEMTTLVGNRALKETLERLFFLTTRIWLMKVPNLDWNEVVQATREEIAMILQAIEADDMQSVGVIAQLNIKRTMNRYMHASEQQANQQ</sequence>
<dbReference type="PROSITE" id="PS50949">
    <property type="entry name" value="HTH_GNTR"/>
    <property type="match status" value="1"/>
</dbReference>
<reference evidence="5 6" key="1">
    <citation type="submission" date="2013-08" db="EMBL/GenBank/DDBJ databases">
        <title>draft genome of Halomonas huanghegensis, strain BJGMM-B45T.</title>
        <authorList>
            <person name="Miao C."/>
            <person name="Wan Y."/>
            <person name="Jin W."/>
        </authorList>
    </citation>
    <scope>NUCLEOTIDE SEQUENCE [LARGE SCALE GENOMIC DNA]</scope>
    <source>
        <strain evidence="5 6">BJGMM-B45</strain>
    </source>
</reference>
<feature type="domain" description="HTH gntR-type" evidence="4">
    <location>
        <begin position="14"/>
        <end position="81"/>
    </location>
</feature>
<dbReference type="Pfam" id="PF07729">
    <property type="entry name" value="FCD"/>
    <property type="match status" value="1"/>
</dbReference>
<dbReference type="PRINTS" id="PR00033">
    <property type="entry name" value="HTHASNC"/>
</dbReference>
<organism evidence="5 6">
    <name type="scientific">Halomonas huangheensis</name>
    <dbReference type="NCBI Taxonomy" id="1178482"/>
    <lineage>
        <taxon>Bacteria</taxon>
        <taxon>Pseudomonadati</taxon>
        <taxon>Pseudomonadota</taxon>
        <taxon>Gammaproteobacteria</taxon>
        <taxon>Oceanospirillales</taxon>
        <taxon>Halomonadaceae</taxon>
        <taxon>Halomonas</taxon>
    </lineage>
</organism>
<evidence type="ECO:0000256" key="3">
    <source>
        <dbReference type="ARBA" id="ARBA00023163"/>
    </source>
</evidence>
<dbReference type="GO" id="GO:0003700">
    <property type="term" value="F:DNA-binding transcription factor activity"/>
    <property type="evidence" value="ECO:0007669"/>
    <property type="project" value="InterPro"/>
</dbReference>
<dbReference type="KEGG" id="hhu:AR456_00190"/>
<dbReference type="PRINTS" id="PR00035">
    <property type="entry name" value="HTHGNTR"/>
</dbReference>
<keyword evidence="1" id="KW-0805">Transcription regulation</keyword>
<dbReference type="EMBL" id="AVBC01000035">
    <property type="protein sequence ID" value="ERL51031.1"/>
    <property type="molecule type" value="Genomic_DNA"/>
</dbReference>
<dbReference type="SMART" id="SM00345">
    <property type="entry name" value="HTH_GNTR"/>
    <property type="match status" value="1"/>
</dbReference>
<dbReference type="eggNOG" id="COG1802">
    <property type="taxonomic scope" value="Bacteria"/>
</dbReference>
<gene>
    <name evidence="5" type="ORF">BJB45_20785</name>
</gene>
<evidence type="ECO:0000259" key="4">
    <source>
        <dbReference type="PROSITE" id="PS50949"/>
    </source>
</evidence>
<dbReference type="InterPro" id="IPR000485">
    <property type="entry name" value="AsnC-type_HTH_dom"/>
</dbReference>
<dbReference type="InterPro" id="IPR036388">
    <property type="entry name" value="WH-like_DNA-bd_sf"/>
</dbReference>
<dbReference type="AlphaFoldDB" id="W1N768"/>
<dbReference type="STRING" id="1178482.AR456_00190"/>
<dbReference type="Gene3D" id="1.10.10.10">
    <property type="entry name" value="Winged helix-like DNA-binding domain superfamily/Winged helix DNA-binding domain"/>
    <property type="match status" value="1"/>
</dbReference>
<dbReference type="InterPro" id="IPR036390">
    <property type="entry name" value="WH_DNA-bd_sf"/>
</dbReference>
<name>W1N768_9GAMM</name>
<comment type="caution">
    <text evidence="5">The sequence shown here is derived from an EMBL/GenBank/DDBJ whole genome shotgun (WGS) entry which is preliminary data.</text>
</comment>
<evidence type="ECO:0000256" key="1">
    <source>
        <dbReference type="ARBA" id="ARBA00023015"/>
    </source>
</evidence>
<dbReference type="RefSeq" id="WP_021819561.1">
    <property type="nucleotide sequence ID" value="NZ_AVBC01000035.1"/>
</dbReference>
<dbReference type="Pfam" id="PF00392">
    <property type="entry name" value="GntR"/>
    <property type="match status" value="1"/>
</dbReference>
<dbReference type="InterPro" id="IPR000524">
    <property type="entry name" value="Tscrpt_reg_HTH_GntR"/>
</dbReference>